<evidence type="ECO:0000313" key="5">
    <source>
        <dbReference type="EMBL" id="TYP95418.1"/>
    </source>
</evidence>
<evidence type="ECO:0000259" key="4">
    <source>
        <dbReference type="Pfam" id="PF13205"/>
    </source>
</evidence>
<feature type="domain" description="SbsA Ig-like" evidence="4">
    <location>
        <begin position="33"/>
        <end position="129"/>
    </location>
</feature>
<keyword evidence="6" id="KW-1185">Reference proteome</keyword>
<dbReference type="EMBL" id="VNHY01000001">
    <property type="protein sequence ID" value="TYP95418.1"/>
    <property type="molecule type" value="Genomic_DNA"/>
</dbReference>
<feature type="signal peptide" evidence="3">
    <location>
        <begin position="1"/>
        <end position="22"/>
    </location>
</feature>
<comment type="caution">
    <text evidence="5">The sequence shown here is derived from an EMBL/GenBank/DDBJ whole genome shotgun (WGS) entry which is preliminary data.</text>
</comment>
<evidence type="ECO:0000313" key="6">
    <source>
        <dbReference type="Proteomes" id="UP000324595"/>
    </source>
</evidence>
<proteinExistence type="predicted"/>
<gene>
    <name evidence="5" type="ORF">LX73_0721</name>
</gene>
<reference evidence="5 6" key="1">
    <citation type="submission" date="2019-07" db="EMBL/GenBank/DDBJ databases">
        <title>Genomic Encyclopedia of Archaeal and Bacterial Type Strains, Phase II (KMG-II): from individual species to whole genera.</title>
        <authorList>
            <person name="Goeker M."/>
        </authorList>
    </citation>
    <scope>NUCLEOTIDE SEQUENCE [LARGE SCALE GENOMIC DNA]</scope>
    <source>
        <strain evidence="5 6">DSM 21935</strain>
    </source>
</reference>
<feature type="chain" id="PRO_5023038995" evidence="3">
    <location>
        <begin position="23"/>
        <end position="538"/>
    </location>
</feature>
<dbReference type="Pfam" id="PF13205">
    <property type="entry name" value="Big_5"/>
    <property type="match status" value="1"/>
</dbReference>
<evidence type="ECO:0000256" key="3">
    <source>
        <dbReference type="SAM" id="SignalP"/>
    </source>
</evidence>
<accession>A0A5D3YQ68</accession>
<dbReference type="PROSITE" id="PS51257">
    <property type="entry name" value="PROKAR_LIPOPROTEIN"/>
    <property type="match status" value="1"/>
</dbReference>
<keyword evidence="1 3" id="KW-0732">Signal</keyword>
<evidence type="ECO:0000256" key="1">
    <source>
        <dbReference type="ARBA" id="ARBA00022729"/>
    </source>
</evidence>
<name>A0A5D3YQ68_9BACT</name>
<evidence type="ECO:0000256" key="2">
    <source>
        <dbReference type="SAM" id="MobiDB-lite"/>
    </source>
</evidence>
<feature type="region of interest" description="Disordered" evidence="2">
    <location>
        <begin position="24"/>
        <end position="46"/>
    </location>
</feature>
<protein>
    <submittedName>
        <fullName evidence="5">Ig-like domain-containing protein</fullName>
    </submittedName>
</protein>
<dbReference type="Proteomes" id="UP000324595">
    <property type="component" value="Unassembled WGS sequence"/>
</dbReference>
<dbReference type="RefSeq" id="WP_170245570.1">
    <property type="nucleotide sequence ID" value="NZ_VNHY01000001.1"/>
</dbReference>
<dbReference type="AlphaFoldDB" id="A0A5D3YQ68"/>
<feature type="compositionally biased region" description="Basic and acidic residues" evidence="2">
    <location>
        <begin position="35"/>
        <end position="44"/>
    </location>
</feature>
<sequence length="538" mass="60655">MRHCRLLGLATASVLLVVFSCATPSSPTGGPPDEEGPKIVRTEPETGTTNFDKQRIILHFSEFVERSSLQQAIVIEPGIGINYELDWGRKSVAVEFDEALPDSTTLILTVNTEFKDVKGNSMAEPYKVAVSTGPEIDEGSLIGRVLNAQTGKGRDGERILLYREPVDLSEQANYIASTDTSGQFQFSYLRQGRYKAFWVNDRNRNKIWDREQERAQPFGKEFFSLDKAETDTIAAIFKTPVDTTNPSLQGVGLFSSQRLRLRFSENIRLTDSTRIAVTDSTGTKVGGGYPLYIKPDEQFVLFAHSKNALSPSTTYDLDVRGIVDGFDNQLTEVSNSFTGSAQKDTTQQRIIERNNVSGYFPDDTIKVTYAKPIKNAVITDSLVVIEGNKEAKNWSGVKVRRNKLQLSAKEGWKEGVNYEVRVWDPIIKDYRKLSPKFWHDTQMGTLNIVTQDSTLKDVEVQIVNEESNIRRDSLFDGQVEIDRLPPLNYKVVAYRDLNGNNKWDFGQVDPFEAPEPYFIQQKVPVRKKMTGDLTIIFQ</sequence>
<dbReference type="InterPro" id="IPR032812">
    <property type="entry name" value="SbsA_Ig"/>
</dbReference>
<organism evidence="5 6">
    <name type="scientific">Fodinibius salinus</name>
    <dbReference type="NCBI Taxonomy" id="860790"/>
    <lineage>
        <taxon>Bacteria</taxon>
        <taxon>Pseudomonadati</taxon>
        <taxon>Balneolota</taxon>
        <taxon>Balneolia</taxon>
        <taxon>Balneolales</taxon>
        <taxon>Balneolaceae</taxon>
        <taxon>Fodinibius</taxon>
    </lineage>
</organism>